<keyword evidence="1 7" id="KW-0808">Transferase</keyword>
<dbReference type="Gene3D" id="3.40.50.10240">
    <property type="entry name" value="Thiamin pyrophosphokinase, catalytic domain"/>
    <property type="match status" value="1"/>
</dbReference>
<dbReference type="SUPFAM" id="SSF63999">
    <property type="entry name" value="Thiamin pyrophosphokinase, catalytic domain"/>
    <property type="match status" value="1"/>
</dbReference>
<dbReference type="GO" id="GO:0005524">
    <property type="term" value="F:ATP binding"/>
    <property type="evidence" value="ECO:0007669"/>
    <property type="project" value="UniProtKB-KW"/>
</dbReference>
<dbReference type="PANTHER" id="PTHR41299:SF1">
    <property type="entry name" value="THIAMINE PYROPHOSPHOKINASE"/>
    <property type="match status" value="1"/>
</dbReference>
<evidence type="ECO:0000256" key="1">
    <source>
        <dbReference type="ARBA" id="ARBA00022679"/>
    </source>
</evidence>
<keyword evidence="3 7" id="KW-0418">Kinase</keyword>
<dbReference type="InterPro" id="IPR036371">
    <property type="entry name" value="TPK_B1-bd_sf"/>
</dbReference>
<protein>
    <recommendedName>
        <fullName evidence="5">Thiamine diphosphokinase</fullName>
        <ecNumber evidence="5">2.7.6.2</ecNumber>
    </recommendedName>
</protein>
<evidence type="ECO:0000256" key="5">
    <source>
        <dbReference type="NCBIfam" id="TIGR01378"/>
    </source>
</evidence>
<keyword evidence="2" id="KW-0547">Nucleotide-binding</keyword>
<feature type="domain" description="Thiamin pyrophosphokinase catalytic" evidence="6">
    <location>
        <begin position="60"/>
        <end position="154"/>
    </location>
</feature>
<dbReference type="NCBIfam" id="TIGR01378">
    <property type="entry name" value="thi_PPkinase"/>
    <property type="match status" value="1"/>
</dbReference>
<dbReference type="GO" id="GO:0016301">
    <property type="term" value="F:kinase activity"/>
    <property type="evidence" value="ECO:0007669"/>
    <property type="project" value="UniProtKB-KW"/>
</dbReference>
<dbReference type="InterPro" id="IPR006282">
    <property type="entry name" value="Thi_PPkinase"/>
</dbReference>
<keyword evidence="4" id="KW-0067">ATP-binding</keyword>
<dbReference type="EMBL" id="WUMU01000016">
    <property type="protein sequence ID" value="MXN18982.1"/>
    <property type="molecule type" value="Genomic_DNA"/>
</dbReference>
<dbReference type="CDD" id="cd07995">
    <property type="entry name" value="TPK"/>
    <property type="match status" value="1"/>
</dbReference>
<name>A0A6L7G5N5_9RHOB</name>
<dbReference type="GO" id="GO:0009229">
    <property type="term" value="P:thiamine diphosphate biosynthetic process"/>
    <property type="evidence" value="ECO:0007669"/>
    <property type="project" value="InterPro"/>
</dbReference>
<sequence length="260" mass="28031">MPSRHGPEDPILPSGPALCGENVVTVQFTRKGRPLEIVMESAGPVALIGGGEVPDPVAERLLSLCGPVVAADGGADWLLRHGRMPDAVIGDMDSLSLTRQRHLPPDRLFRIAEQDSTDFEKCLSRIAAPLVMGTGFLGQRADHMLAALTVLARYPERRCLLAGPEDIVFLCPPELALERPRGERFSLWPLGPVRGRSEGLEWPIDGLGFAPDDRVGTSNRISGPLRLHMEAPAMLVLMPVAALEEVAARLLSAPGSWPAR</sequence>
<dbReference type="InterPro" id="IPR007371">
    <property type="entry name" value="TPK_catalytic"/>
</dbReference>
<accession>A0A6L7G5N5</accession>
<gene>
    <name evidence="7" type="ORF">GR170_14130</name>
</gene>
<comment type="caution">
    <text evidence="7">The sequence shown here is derived from an EMBL/GenBank/DDBJ whole genome shotgun (WGS) entry which is preliminary data.</text>
</comment>
<dbReference type="InterPro" id="IPR053149">
    <property type="entry name" value="TPK"/>
</dbReference>
<evidence type="ECO:0000313" key="8">
    <source>
        <dbReference type="Proteomes" id="UP000477911"/>
    </source>
</evidence>
<dbReference type="SUPFAM" id="SSF63862">
    <property type="entry name" value="Thiamin pyrophosphokinase, substrate-binding domain"/>
    <property type="match status" value="1"/>
</dbReference>
<organism evidence="7 8">
    <name type="scientific">Pseudooceanicola albus</name>
    <dbReference type="NCBI Taxonomy" id="2692189"/>
    <lineage>
        <taxon>Bacteria</taxon>
        <taxon>Pseudomonadati</taxon>
        <taxon>Pseudomonadota</taxon>
        <taxon>Alphaproteobacteria</taxon>
        <taxon>Rhodobacterales</taxon>
        <taxon>Paracoccaceae</taxon>
        <taxon>Pseudooceanicola</taxon>
    </lineage>
</organism>
<dbReference type="InterPro" id="IPR036759">
    <property type="entry name" value="TPK_catalytic_sf"/>
</dbReference>
<keyword evidence="8" id="KW-1185">Reference proteome</keyword>
<reference evidence="7 8" key="1">
    <citation type="submission" date="2019-12" db="EMBL/GenBank/DDBJ databases">
        <authorList>
            <person name="Li M."/>
        </authorList>
    </citation>
    <scope>NUCLEOTIDE SEQUENCE [LARGE SCALE GENOMIC DNA]</scope>
    <source>
        <strain evidence="7 8">GBMRC 2024</strain>
    </source>
</reference>
<dbReference type="Proteomes" id="UP000477911">
    <property type="component" value="Unassembled WGS sequence"/>
</dbReference>
<dbReference type="PANTHER" id="PTHR41299">
    <property type="entry name" value="THIAMINE PYROPHOSPHOKINASE"/>
    <property type="match status" value="1"/>
</dbReference>
<evidence type="ECO:0000259" key="6">
    <source>
        <dbReference type="Pfam" id="PF04263"/>
    </source>
</evidence>
<dbReference type="GO" id="GO:0004788">
    <property type="term" value="F:thiamine diphosphokinase activity"/>
    <property type="evidence" value="ECO:0007669"/>
    <property type="project" value="UniProtKB-UniRule"/>
</dbReference>
<evidence type="ECO:0000313" key="7">
    <source>
        <dbReference type="EMBL" id="MXN18982.1"/>
    </source>
</evidence>
<dbReference type="GO" id="GO:0006772">
    <property type="term" value="P:thiamine metabolic process"/>
    <property type="evidence" value="ECO:0007669"/>
    <property type="project" value="UniProtKB-UniRule"/>
</dbReference>
<dbReference type="Pfam" id="PF04263">
    <property type="entry name" value="TPK_catalytic"/>
    <property type="match status" value="1"/>
</dbReference>
<dbReference type="EC" id="2.7.6.2" evidence="5"/>
<evidence type="ECO:0000256" key="2">
    <source>
        <dbReference type="ARBA" id="ARBA00022741"/>
    </source>
</evidence>
<proteinExistence type="predicted"/>
<evidence type="ECO:0000256" key="3">
    <source>
        <dbReference type="ARBA" id="ARBA00022777"/>
    </source>
</evidence>
<evidence type="ECO:0000256" key="4">
    <source>
        <dbReference type="ARBA" id="ARBA00022840"/>
    </source>
</evidence>
<dbReference type="AlphaFoldDB" id="A0A6L7G5N5"/>